<accession>A0A2K0WHQ8</accession>
<evidence type="ECO:0000313" key="3">
    <source>
        <dbReference type="Proteomes" id="UP000236664"/>
    </source>
</evidence>
<feature type="transmembrane region" description="Helical" evidence="1">
    <location>
        <begin position="138"/>
        <end position="158"/>
    </location>
</feature>
<proteinExistence type="predicted"/>
<name>A0A2K0WHQ8_GIBNY</name>
<keyword evidence="1" id="KW-0812">Transmembrane</keyword>
<evidence type="ECO:0000313" key="2">
    <source>
        <dbReference type="EMBL" id="PNP81813.1"/>
    </source>
</evidence>
<feature type="transmembrane region" description="Helical" evidence="1">
    <location>
        <begin position="12"/>
        <end position="37"/>
    </location>
</feature>
<keyword evidence="1" id="KW-0472">Membrane</keyword>
<gene>
    <name evidence="2" type="ORF">FNYG_04839</name>
</gene>
<dbReference type="OrthoDB" id="5092327at2759"/>
<dbReference type="AlphaFoldDB" id="A0A2K0WHQ8"/>
<reference evidence="2 3" key="1">
    <citation type="submission" date="2017-06" db="EMBL/GenBank/DDBJ databases">
        <title>Genome of Fusarium nygamai isolate CS10214.</title>
        <authorList>
            <person name="Gardiner D.M."/>
            <person name="Obanor F."/>
            <person name="Kazan K."/>
        </authorList>
    </citation>
    <scope>NUCLEOTIDE SEQUENCE [LARGE SCALE GENOMIC DNA]</scope>
    <source>
        <strain evidence="2 3">CS10214</strain>
    </source>
</reference>
<protein>
    <submittedName>
        <fullName evidence="2">Uncharacterized protein</fullName>
    </submittedName>
</protein>
<keyword evidence="1" id="KW-1133">Transmembrane helix</keyword>
<dbReference type="EMBL" id="MTQA01000064">
    <property type="protein sequence ID" value="PNP81813.1"/>
    <property type="molecule type" value="Genomic_DNA"/>
</dbReference>
<evidence type="ECO:0000256" key="1">
    <source>
        <dbReference type="SAM" id="Phobius"/>
    </source>
</evidence>
<sequence length="219" mass="23858">MNQPQRAGRAGGIILLAFLSLFALTNFLTLIVTAAAAGEYWDKQNVPQIETSPNPIATNDPSRFPDPMDFPGQLQPGTVSGPNNLPGMSFGPNNFANDPARPYVLLADLAGITWVITSITILFLFTKIRYFNHRVARYIFRVIGAATSVFLVIFYLTYAHADTFVFPFTIDWPLGKGGAIMAHINLLLGIFITLLAAALDTPKDWDAPTGPNSGRTSQV</sequence>
<dbReference type="Proteomes" id="UP000236664">
    <property type="component" value="Unassembled WGS sequence"/>
</dbReference>
<feature type="transmembrane region" description="Helical" evidence="1">
    <location>
        <begin position="178"/>
        <end position="199"/>
    </location>
</feature>
<comment type="caution">
    <text evidence="2">The sequence shown here is derived from an EMBL/GenBank/DDBJ whole genome shotgun (WGS) entry which is preliminary data.</text>
</comment>
<keyword evidence="3" id="KW-1185">Reference proteome</keyword>
<feature type="transmembrane region" description="Helical" evidence="1">
    <location>
        <begin position="103"/>
        <end position="126"/>
    </location>
</feature>
<organism evidence="2 3">
    <name type="scientific">Gibberella nygamai</name>
    <name type="common">Bean root rot disease fungus</name>
    <name type="synonym">Fusarium nygamai</name>
    <dbReference type="NCBI Taxonomy" id="42673"/>
    <lineage>
        <taxon>Eukaryota</taxon>
        <taxon>Fungi</taxon>
        <taxon>Dikarya</taxon>
        <taxon>Ascomycota</taxon>
        <taxon>Pezizomycotina</taxon>
        <taxon>Sordariomycetes</taxon>
        <taxon>Hypocreomycetidae</taxon>
        <taxon>Hypocreales</taxon>
        <taxon>Nectriaceae</taxon>
        <taxon>Fusarium</taxon>
        <taxon>Fusarium fujikuroi species complex</taxon>
    </lineage>
</organism>